<evidence type="ECO:0000256" key="1">
    <source>
        <dbReference type="ARBA" id="ARBA00022679"/>
    </source>
</evidence>
<dbReference type="PANTHER" id="PTHR46401:SF2">
    <property type="entry name" value="GLYCOSYLTRANSFERASE WBBK-RELATED"/>
    <property type="match status" value="1"/>
</dbReference>
<dbReference type="PANTHER" id="PTHR46401">
    <property type="entry name" value="GLYCOSYLTRANSFERASE WBBK-RELATED"/>
    <property type="match status" value="1"/>
</dbReference>
<feature type="domain" description="Glycosyl transferase family 1" evidence="2">
    <location>
        <begin position="185"/>
        <end position="326"/>
    </location>
</feature>
<proteinExistence type="predicted"/>
<evidence type="ECO:0000259" key="2">
    <source>
        <dbReference type="Pfam" id="PF00534"/>
    </source>
</evidence>
<accession>A0ABX1RT49</accession>
<sequence>MQNDLNILVSNIALPSKKIGSWTTRLSLLNNTHNVFNYILSPSNFNKTYLYCRKRKFITWRKEVRKFNLKHWVAKDYLKAISKLSKKASRLTIVIMDDTHLLEAIAISKSKFNCPIKIIFSFHGFKLQLENKILKQIDKVLFLSNVGYEVSKTDNFPKVEIVGNGVNSNVFYPLNDKEYIESRLKKGYIEEDEILIWVANDRPKKGFHIFSEVVQSLLETIPSLKVIIIGTTKKLDHKNVSNIGRISNNEVSKYLQISNYYMFTTFYEEGFGLSMAEALKCGNAIIASNRGAIPEVLNNIDYTYQINDIENIDNWVKAFNLARKETNHGKKRRFKSETDLIWDYKDWEQKFINAILES</sequence>
<name>A0ABX1RT49_9FLAO</name>
<protein>
    <submittedName>
        <fullName evidence="3">Glycosyltransferase family 4 protein</fullName>
    </submittedName>
</protein>
<dbReference type="InterPro" id="IPR001296">
    <property type="entry name" value="Glyco_trans_1"/>
</dbReference>
<keyword evidence="1" id="KW-0808">Transferase</keyword>
<dbReference type="Proteomes" id="UP000746690">
    <property type="component" value="Unassembled WGS sequence"/>
</dbReference>
<comment type="caution">
    <text evidence="3">The sequence shown here is derived from an EMBL/GenBank/DDBJ whole genome shotgun (WGS) entry which is preliminary data.</text>
</comment>
<keyword evidence="4" id="KW-1185">Reference proteome</keyword>
<evidence type="ECO:0000313" key="3">
    <source>
        <dbReference type="EMBL" id="NMH86346.1"/>
    </source>
</evidence>
<dbReference type="CDD" id="cd03801">
    <property type="entry name" value="GT4_PimA-like"/>
    <property type="match status" value="1"/>
</dbReference>
<dbReference type="RefSeq" id="WP_169669700.1">
    <property type="nucleotide sequence ID" value="NZ_JABBHF010000001.1"/>
</dbReference>
<dbReference type="Gene3D" id="3.40.50.2000">
    <property type="entry name" value="Glycogen Phosphorylase B"/>
    <property type="match status" value="2"/>
</dbReference>
<evidence type="ECO:0000313" key="4">
    <source>
        <dbReference type="Proteomes" id="UP000746690"/>
    </source>
</evidence>
<reference evidence="3 4" key="1">
    <citation type="submission" date="2020-04" db="EMBL/GenBank/DDBJ databases">
        <title>A Flavivirga sp. nov.</title>
        <authorList>
            <person name="Sun X."/>
        </authorList>
    </citation>
    <scope>NUCLEOTIDE SEQUENCE [LARGE SCALE GENOMIC DNA]</scope>
    <source>
        <strain evidence="3 4">Y03</strain>
    </source>
</reference>
<organism evidence="3 4">
    <name type="scientific">Flavivirga algicola</name>
    <dbReference type="NCBI Taxonomy" id="2729136"/>
    <lineage>
        <taxon>Bacteria</taxon>
        <taxon>Pseudomonadati</taxon>
        <taxon>Bacteroidota</taxon>
        <taxon>Flavobacteriia</taxon>
        <taxon>Flavobacteriales</taxon>
        <taxon>Flavobacteriaceae</taxon>
        <taxon>Flavivirga</taxon>
    </lineage>
</organism>
<dbReference type="Pfam" id="PF00534">
    <property type="entry name" value="Glycos_transf_1"/>
    <property type="match status" value="1"/>
</dbReference>
<dbReference type="EMBL" id="JABBHF010000001">
    <property type="protein sequence ID" value="NMH86346.1"/>
    <property type="molecule type" value="Genomic_DNA"/>
</dbReference>
<dbReference type="SUPFAM" id="SSF53756">
    <property type="entry name" value="UDP-Glycosyltransferase/glycogen phosphorylase"/>
    <property type="match status" value="1"/>
</dbReference>
<gene>
    <name evidence="3" type="ORF">HHX25_02400</name>
</gene>